<reference evidence="2" key="1">
    <citation type="journal article" date="2022" name="Mol. Ecol. Resour.">
        <title>The genomes of chicory, endive, great burdock and yacon provide insights into Asteraceae palaeo-polyploidization history and plant inulin production.</title>
        <authorList>
            <person name="Fan W."/>
            <person name="Wang S."/>
            <person name="Wang H."/>
            <person name="Wang A."/>
            <person name="Jiang F."/>
            <person name="Liu H."/>
            <person name="Zhao H."/>
            <person name="Xu D."/>
            <person name="Zhang Y."/>
        </authorList>
    </citation>
    <scope>NUCLEOTIDE SEQUENCE [LARGE SCALE GENOMIC DNA]</scope>
    <source>
        <strain evidence="2">cv. Niubang</strain>
    </source>
</reference>
<keyword evidence="2" id="KW-1185">Reference proteome</keyword>
<name>A0ACB9CJE6_ARCLA</name>
<dbReference type="EMBL" id="CM042050">
    <property type="protein sequence ID" value="KAI3734366.1"/>
    <property type="molecule type" value="Genomic_DNA"/>
</dbReference>
<proteinExistence type="predicted"/>
<dbReference type="Proteomes" id="UP001055879">
    <property type="component" value="Linkage Group LG04"/>
</dbReference>
<protein>
    <submittedName>
        <fullName evidence="1">Uncharacterized protein</fullName>
    </submittedName>
</protein>
<comment type="caution">
    <text evidence="1">The sequence shown here is derived from an EMBL/GenBank/DDBJ whole genome shotgun (WGS) entry which is preliminary data.</text>
</comment>
<reference evidence="1 2" key="2">
    <citation type="journal article" date="2022" name="Mol. Ecol. Resour.">
        <title>The genomes of chicory, endive, great burdock and yacon provide insights into Asteraceae paleo-polyploidization history and plant inulin production.</title>
        <authorList>
            <person name="Fan W."/>
            <person name="Wang S."/>
            <person name="Wang H."/>
            <person name="Wang A."/>
            <person name="Jiang F."/>
            <person name="Liu H."/>
            <person name="Zhao H."/>
            <person name="Xu D."/>
            <person name="Zhang Y."/>
        </authorList>
    </citation>
    <scope>NUCLEOTIDE SEQUENCE [LARGE SCALE GENOMIC DNA]</scope>
    <source>
        <strain evidence="2">cv. Niubang</strain>
    </source>
</reference>
<accession>A0ACB9CJE6</accession>
<evidence type="ECO:0000313" key="1">
    <source>
        <dbReference type="EMBL" id="KAI3734366.1"/>
    </source>
</evidence>
<evidence type="ECO:0000313" key="2">
    <source>
        <dbReference type="Proteomes" id="UP001055879"/>
    </source>
</evidence>
<organism evidence="1 2">
    <name type="scientific">Arctium lappa</name>
    <name type="common">Greater burdock</name>
    <name type="synonym">Lappa major</name>
    <dbReference type="NCBI Taxonomy" id="4217"/>
    <lineage>
        <taxon>Eukaryota</taxon>
        <taxon>Viridiplantae</taxon>
        <taxon>Streptophyta</taxon>
        <taxon>Embryophyta</taxon>
        <taxon>Tracheophyta</taxon>
        <taxon>Spermatophyta</taxon>
        <taxon>Magnoliopsida</taxon>
        <taxon>eudicotyledons</taxon>
        <taxon>Gunneridae</taxon>
        <taxon>Pentapetalae</taxon>
        <taxon>asterids</taxon>
        <taxon>campanulids</taxon>
        <taxon>Asterales</taxon>
        <taxon>Asteraceae</taxon>
        <taxon>Carduoideae</taxon>
        <taxon>Cardueae</taxon>
        <taxon>Arctiinae</taxon>
        <taxon>Arctium</taxon>
    </lineage>
</organism>
<gene>
    <name evidence="1" type="ORF">L6452_13834</name>
</gene>
<sequence>MKYVLLEETTPHVFCARWSNVVLINKNRVHCPVPLKFLLYIKIIRVDSVFIDPCSTTGIDSYIKYGFLACLPMTAS</sequence>